<accession>A0A8S5QF06</accession>
<protein>
    <submittedName>
        <fullName evidence="2">Uncharacterized protein</fullName>
    </submittedName>
</protein>
<keyword evidence="1" id="KW-1133">Transmembrane helix</keyword>
<name>A0A8S5QF06_9CAUD</name>
<evidence type="ECO:0000313" key="2">
    <source>
        <dbReference type="EMBL" id="DAE17393.1"/>
    </source>
</evidence>
<dbReference type="EMBL" id="BK015639">
    <property type="protein sequence ID" value="DAE17393.1"/>
    <property type="molecule type" value="Genomic_DNA"/>
</dbReference>
<keyword evidence="1" id="KW-0812">Transmembrane</keyword>
<keyword evidence="1" id="KW-0472">Membrane</keyword>
<reference evidence="2" key="1">
    <citation type="journal article" date="2021" name="Proc. Natl. Acad. Sci. U.S.A.">
        <title>A Catalog of Tens of Thousands of Viruses from Human Metagenomes Reveals Hidden Associations with Chronic Diseases.</title>
        <authorList>
            <person name="Tisza M.J."/>
            <person name="Buck C.B."/>
        </authorList>
    </citation>
    <scope>NUCLEOTIDE SEQUENCE</scope>
    <source>
        <strain evidence="2">Ctr2f5</strain>
    </source>
</reference>
<evidence type="ECO:0000256" key="1">
    <source>
        <dbReference type="SAM" id="Phobius"/>
    </source>
</evidence>
<sequence length="50" mass="6062">MGEIAIYRYKKSCIRIVLCSSFLLFRFLFLIFMSSMEFEVSIKIFQNWIV</sequence>
<proteinExistence type="predicted"/>
<organism evidence="2">
    <name type="scientific">Siphoviridae sp. ctr2f5</name>
    <dbReference type="NCBI Taxonomy" id="2825684"/>
    <lineage>
        <taxon>Viruses</taxon>
        <taxon>Duplodnaviria</taxon>
        <taxon>Heunggongvirae</taxon>
        <taxon>Uroviricota</taxon>
        <taxon>Caudoviricetes</taxon>
    </lineage>
</organism>
<feature type="transmembrane region" description="Helical" evidence="1">
    <location>
        <begin position="12"/>
        <end position="33"/>
    </location>
</feature>